<name>A0A918JXP2_9FLAO</name>
<dbReference type="RefSeq" id="WP_027413339.1">
    <property type="nucleotide sequence ID" value="NZ_BMWS01000030.1"/>
</dbReference>
<accession>A0A918JXP2</accession>
<evidence type="ECO:0000313" key="1">
    <source>
        <dbReference type="EMBL" id="GGX30658.1"/>
    </source>
</evidence>
<comment type="caution">
    <text evidence="1">The sequence shown here is derived from an EMBL/GenBank/DDBJ whole genome shotgun (WGS) entry which is preliminary data.</text>
</comment>
<protein>
    <submittedName>
        <fullName evidence="1">Uncharacterized protein</fullName>
    </submittedName>
</protein>
<reference evidence="1 2" key="1">
    <citation type="journal article" date="2014" name="Int. J. Syst. Evol. Microbiol.">
        <title>Complete genome sequence of Corynebacterium casei LMG S-19264T (=DSM 44701T), isolated from a smear-ripened cheese.</title>
        <authorList>
            <consortium name="US DOE Joint Genome Institute (JGI-PGF)"/>
            <person name="Walter F."/>
            <person name="Albersmeier A."/>
            <person name="Kalinowski J."/>
            <person name="Ruckert C."/>
        </authorList>
    </citation>
    <scope>NUCLEOTIDE SEQUENCE [LARGE SCALE GENOMIC DNA]</scope>
    <source>
        <strain evidence="1 2">KCTC 12285</strain>
    </source>
</reference>
<sequence>MLSRKITIIFFLTLTIFSFGQCKTIKNGNAGDKESKTLMIQENKKDSKLNGDKTMNLVIKKKVKSEDPATFFEYIVYNQKTREIIKKGSFRGSDIDWYDNNSLQLIPYIGIEQKPISDNPEDFLSSENKTQITIIKLNY</sequence>
<gene>
    <name evidence="1" type="ORF">GCM10007384_34710</name>
</gene>
<dbReference type="Proteomes" id="UP000601108">
    <property type="component" value="Unassembled WGS sequence"/>
</dbReference>
<proteinExistence type="predicted"/>
<dbReference type="EMBL" id="BMWS01000030">
    <property type="protein sequence ID" value="GGX30658.1"/>
    <property type="molecule type" value="Genomic_DNA"/>
</dbReference>
<organism evidence="1 2">
    <name type="scientific">Aquimarina muelleri</name>
    <dbReference type="NCBI Taxonomy" id="279356"/>
    <lineage>
        <taxon>Bacteria</taxon>
        <taxon>Pseudomonadati</taxon>
        <taxon>Bacteroidota</taxon>
        <taxon>Flavobacteriia</taxon>
        <taxon>Flavobacteriales</taxon>
        <taxon>Flavobacteriaceae</taxon>
        <taxon>Aquimarina</taxon>
    </lineage>
</organism>
<keyword evidence="2" id="KW-1185">Reference proteome</keyword>
<evidence type="ECO:0000313" key="2">
    <source>
        <dbReference type="Proteomes" id="UP000601108"/>
    </source>
</evidence>
<dbReference type="AlphaFoldDB" id="A0A918JXP2"/>